<evidence type="ECO:0000313" key="2">
    <source>
        <dbReference type="EMBL" id="MUN55393.1"/>
    </source>
</evidence>
<dbReference type="Proteomes" id="UP000462152">
    <property type="component" value="Unassembled WGS sequence"/>
</dbReference>
<reference evidence="2 3" key="1">
    <citation type="submission" date="2019-12" db="EMBL/GenBank/DDBJ databases">
        <authorList>
            <person name="Li J."/>
            <person name="Shi Y."/>
            <person name="Xu G."/>
            <person name="Xiao D."/>
            <person name="Ran X."/>
        </authorList>
    </citation>
    <scope>NUCLEOTIDE SEQUENCE [LARGE SCALE GENOMIC DNA]</scope>
    <source>
        <strain evidence="2 3">JCM 15915</strain>
    </source>
</reference>
<evidence type="ECO:0000313" key="3">
    <source>
        <dbReference type="Proteomes" id="UP000462152"/>
    </source>
</evidence>
<protein>
    <submittedName>
        <fullName evidence="2">HD domain-containing protein</fullName>
    </submittedName>
</protein>
<dbReference type="SMART" id="SM00471">
    <property type="entry name" value="HDc"/>
    <property type="match status" value="1"/>
</dbReference>
<dbReference type="GO" id="GO:0008893">
    <property type="term" value="F:guanosine-3',5'-bis(diphosphate) 3'-diphosphatase activity"/>
    <property type="evidence" value="ECO:0007669"/>
    <property type="project" value="TreeGrafter"/>
</dbReference>
<dbReference type="PANTHER" id="PTHR46246:SF1">
    <property type="entry name" value="GUANOSINE-3',5'-BIS(DIPHOSPHATE) 3'-PYROPHOSPHOHYDROLASE MESH1"/>
    <property type="match status" value="1"/>
</dbReference>
<dbReference type="OrthoDB" id="9802385at2"/>
<gene>
    <name evidence="2" type="ORF">GMA10_09260</name>
</gene>
<dbReference type="EMBL" id="WOGT01000005">
    <property type="protein sequence ID" value="MUN55393.1"/>
    <property type="molecule type" value="Genomic_DNA"/>
</dbReference>
<organism evidence="2 3">
    <name type="scientific">Rothia koreensis</name>
    <dbReference type="NCBI Taxonomy" id="592378"/>
    <lineage>
        <taxon>Bacteria</taxon>
        <taxon>Bacillati</taxon>
        <taxon>Actinomycetota</taxon>
        <taxon>Actinomycetes</taxon>
        <taxon>Micrococcales</taxon>
        <taxon>Micrococcaceae</taxon>
        <taxon>Rothia</taxon>
    </lineage>
</organism>
<comment type="caution">
    <text evidence="2">The sequence shown here is derived from an EMBL/GenBank/DDBJ whole genome shotgun (WGS) entry which is preliminary data.</text>
</comment>
<evidence type="ECO:0000259" key="1">
    <source>
        <dbReference type="SMART" id="SM00471"/>
    </source>
</evidence>
<dbReference type="AlphaFoldDB" id="A0A7K1LK30"/>
<proteinExistence type="predicted"/>
<keyword evidence="3" id="KW-1185">Reference proteome</keyword>
<dbReference type="InterPro" id="IPR052194">
    <property type="entry name" value="MESH1"/>
</dbReference>
<dbReference type="CDD" id="cd00077">
    <property type="entry name" value="HDc"/>
    <property type="match status" value="1"/>
</dbReference>
<dbReference type="SUPFAM" id="SSF109604">
    <property type="entry name" value="HD-domain/PDEase-like"/>
    <property type="match status" value="1"/>
</dbReference>
<sequence>MKDHSLVPRAEMLATAAHEGQKDKAGEPYIGHPTRVAAHAARRCEERGVFGYEANLVIAAAWLHDVLEDTTVTEAQLRESFPDEVVDAVAAVTKHPGESLETYFERVRAVPAAILVKKADLDDNTDPQRTARLGKETRERLAAKYGRARELLNA</sequence>
<dbReference type="Gene3D" id="1.10.3210.10">
    <property type="entry name" value="Hypothetical protein af1432"/>
    <property type="match status" value="1"/>
</dbReference>
<feature type="domain" description="HD/PDEase" evidence="1">
    <location>
        <begin position="25"/>
        <end position="134"/>
    </location>
</feature>
<accession>A0A7K1LK30</accession>
<name>A0A7K1LK30_9MICC</name>
<dbReference type="PANTHER" id="PTHR46246">
    <property type="entry name" value="GUANOSINE-3',5'-BIS(DIPHOSPHATE) 3'-PYROPHOSPHOHYDROLASE MESH1"/>
    <property type="match status" value="1"/>
</dbReference>
<dbReference type="Pfam" id="PF13328">
    <property type="entry name" value="HD_4"/>
    <property type="match status" value="1"/>
</dbReference>
<dbReference type="InterPro" id="IPR003607">
    <property type="entry name" value="HD/PDEase_dom"/>
</dbReference>